<dbReference type="Pfam" id="PF00009">
    <property type="entry name" value="GTP_EFTU"/>
    <property type="match status" value="1"/>
</dbReference>
<evidence type="ECO:0000259" key="5">
    <source>
        <dbReference type="Pfam" id="PF00009"/>
    </source>
</evidence>
<feature type="region of interest" description="Disordered" evidence="3">
    <location>
        <begin position="1"/>
        <end position="54"/>
    </location>
</feature>
<sequence>MASRATEPATCPDSTPPESLVPACMFAPDQGSSDDPSGVEGFEDGEGTNGESVDHLDLSNKIEADLILLRERTESGGKIRDYLIRRRVGEQDFLEVRVAVVGNVDAGKSTLLGVLTHGELDNGRGFARQKLFRHKHEMESGRTSSVGNDILGFDQEGQVVNKPDSHGGGLDWTKICEKSSKVITFIDLAGHEKYLKTTVFGMTGHLPDFCMLMVSLVFLVLRITNSTARV</sequence>
<evidence type="ECO:0000256" key="4">
    <source>
        <dbReference type="SAM" id="Phobius"/>
    </source>
</evidence>
<comment type="caution">
    <text evidence="6">The sequence shown here is derived from an EMBL/GenBank/DDBJ whole genome shotgun (WGS) entry which is preliminary data.</text>
</comment>
<gene>
    <name evidence="6" type="primary">GTPBP1</name>
    <name evidence="6" type="ORF">GOODEAATRI_023511</name>
</gene>
<accession>A0ABV0NMN7</accession>
<dbReference type="InterPro" id="IPR050055">
    <property type="entry name" value="EF-Tu_GTPase"/>
</dbReference>
<dbReference type="Proteomes" id="UP001476798">
    <property type="component" value="Unassembled WGS sequence"/>
</dbReference>
<name>A0ABV0NMN7_9TELE</name>
<organism evidence="6 7">
    <name type="scientific">Goodea atripinnis</name>
    <dbReference type="NCBI Taxonomy" id="208336"/>
    <lineage>
        <taxon>Eukaryota</taxon>
        <taxon>Metazoa</taxon>
        <taxon>Chordata</taxon>
        <taxon>Craniata</taxon>
        <taxon>Vertebrata</taxon>
        <taxon>Euteleostomi</taxon>
        <taxon>Actinopterygii</taxon>
        <taxon>Neopterygii</taxon>
        <taxon>Teleostei</taxon>
        <taxon>Neoteleostei</taxon>
        <taxon>Acanthomorphata</taxon>
        <taxon>Ovalentaria</taxon>
        <taxon>Atherinomorphae</taxon>
        <taxon>Cyprinodontiformes</taxon>
        <taxon>Goodeidae</taxon>
        <taxon>Goodea</taxon>
    </lineage>
</organism>
<dbReference type="PANTHER" id="PTHR43721:SF9">
    <property type="entry name" value="GTP-BINDING PROTEIN 1"/>
    <property type="match status" value="1"/>
</dbReference>
<protein>
    <recommendedName>
        <fullName evidence="1">GTP-binding protein 1</fullName>
    </recommendedName>
</protein>
<feature type="domain" description="Tr-type G" evidence="5">
    <location>
        <begin position="97"/>
        <end position="215"/>
    </location>
</feature>
<proteinExistence type="predicted"/>
<keyword evidence="4" id="KW-0812">Transmembrane</keyword>
<dbReference type="Gene3D" id="3.40.50.300">
    <property type="entry name" value="P-loop containing nucleotide triphosphate hydrolases"/>
    <property type="match status" value="1"/>
</dbReference>
<dbReference type="InterPro" id="IPR000795">
    <property type="entry name" value="T_Tr_GTP-bd_dom"/>
</dbReference>
<evidence type="ECO:0000313" key="7">
    <source>
        <dbReference type="Proteomes" id="UP001476798"/>
    </source>
</evidence>
<reference evidence="6 7" key="1">
    <citation type="submission" date="2021-06" db="EMBL/GenBank/DDBJ databases">
        <authorList>
            <person name="Palmer J.M."/>
        </authorList>
    </citation>
    <scope>NUCLEOTIDE SEQUENCE [LARGE SCALE GENOMIC DNA]</scope>
    <source>
        <strain evidence="6 7">GA_2019</strain>
        <tissue evidence="6">Muscle</tissue>
    </source>
</reference>
<keyword evidence="4" id="KW-1133">Transmembrane helix</keyword>
<feature type="transmembrane region" description="Helical" evidence="4">
    <location>
        <begin position="206"/>
        <end position="224"/>
    </location>
</feature>
<evidence type="ECO:0000256" key="1">
    <source>
        <dbReference type="ARBA" id="ARBA00015364"/>
    </source>
</evidence>
<keyword evidence="7" id="KW-1185">Reference proteome</keyword>
<dbReference type="SUPFAM" id="SSF52540">
    <property type="entry name" value="P-loop containing nucleoside triphosphate hydrolases"/>
    <property type="match status" value="1"/>
</dbReference>
<dbReference type="InterPro" id="IPR027417">
    <property type="entry name" value="P-loop_NTPase"/>
</dbReference>
<dbReference type="PANTHER" id="PTHR43721">
    <property type="entry name" value="ELONGATION FACTOR TU-RELATED"/>
    <property type="match status" value="1"/>
</dbReference>
<comment type="function">
    <text evidence="2">Promotes degradation of target mRNA species. Plays a role in the regulation of circadian mRNA stability. Binds GTP and has GTPase activity.</text>
</comment>
<keyword evidence="4" id="KW-0472">Membrane</keyword>
<evidence type="ECO:0000256" key="3">
    <source>
        <dbReference type="SAM" id="MobiDB-lite"/>
    </source>
</evidence>
<evidence type="ECO:0000313" key="6">
    <source>
        <dbReference type="EMBL" id="MEQ2172674.1"/>
    </source>
</evidence>
<evidence type="ECO:0000256" key="2">
    <source>
        <dbReference type="ARBA" id="ARBA00025630"/>
    </source>
</evidence>
<dbReference type="EMBL" id="JAHRIO010042513">
    <property type="protein sequence ID" value="MEQ2172674.1"/>
    <property type="molecule type" value="Genomic_DNA"/>
</dbReference>